<comment type="caution">
    <text evidence="2">The sequence shown here is derived from an EMBL/GenBank/DDBJ whole genome shotgun (WGS) entry which is preliminary data.</text>
</comment>
<accession>A0A1C2EF42</accession>
<organism evidence="2 3">
    <name type="scientific">Mesorhizobium hungaricum</name>
    <dbReference type="NCBI Taxonomy" id="1566387"/>
    <lineage>
        <taxon>Bacteria</taxon>
        <taxon>Pseudomonadati</taxon>
        <taxon>Pseudomonadota</taxon>
        <taxon>Alphaproteobacteria</taxon>
        <taxon>Hyphomicrobiales</taxon>
        <taxon>Phyllobacteriaceae</taxon>
        <taxon>Mesorhizobium</taxon>
    </lineage>
</organism>
<dbReference type="AlphaFoldDB" id="A0A1C2EF42"/>
<dbReference type="InterPro" id="IPR018648">
    <property type="entry name" value="DUF2076"/>
</dbReference>
<dbReference type="EMBL" id="MDEO01000015">
    <property type="protein sequence ID" value="OCX25580.1"/>
    <property type="molecule type" value="Genomic_DNA"/>
</dbReference>
<dbReference type="OrthoDB" id="122910at2"/>
<proteinExistence type="predicted"/>
<feature type="compositionally biased region" description="Polar residues" evidence="1">
    <location>
        <begin position="1"/>
        <end position="10"/>
    </location>
</feature>
<feature type="region of interest" description="Disordered" evidence="1">
    <location>
        <begin position="1"/>
        <end position="24"/>
    </location>
</feature>
<feature type="compositionally biased region" description="Low complexity" evidence="1">
    <location>
        <begin position="117"/>
        <end position="136"/>
    </location>
</feature>
<dbReference type="RefSeq" id="WP_036255442.1">
    <property type="nucleotide sequence ID" value="NZ_MDEO01000015.1"/>
</dbReference>
<gene>
    <name evidence="2" type="ORF">QV13_00260</name>
</gene>
<feature type="compositionally biased region" description="Basic and acidic residues" evidence="1">
    <location>
        <begin position="14"/>
        <end position="24"/>
    </location>
</feature>
<dbReference type="STRING" id="1566387.QV13_00260"/>
<feature type="compositionally biased region" description="Acidic residues" evidence="1">
    <location>
        <begin position="223"/>
        <end position="238"/>
    </location>
</feature>
<dbReference type="Pfam" id="PF09849">
    <property type="entry name" value="DUF2076"/>
    <property type="match status" value="1"/>
</dbReference>
<evidence type="ECO:0000313" key="3">
    <source>
        <dbReference type="Proteomes" id="UP000094412"/>
    </source>
</evidence>
<feature type="compositionally biased region" description="Polar residues" evidence="1">
    <location>
        <begin position="187"/>
        <end position="213"/>
    </location>
</feature>
<name>A0A1C2EF42_9HYPH</name>
<reference evidence="2 3" key="1">
    <citation type="submission" date="2016-08" db="EMBL/GenBank/DDBJ databases">
        <title>Whole genome sequence of Mesorhizobium sp. strain UASWS1009 isolated from industrial sewage.</title>
        <authorList>
            <person name="Crovadore J."/>
            <person name="Calmin G."/>
            <person name="Chablais R."/>
            <person name="Cochard B."/>
            <person name="Lefort F."/>
        </authorList>
    </citation>
    <scope>NUCLEOTIDE SEQUENCE [LARGE SCALE GENOMIC DNA]</scope>
    <source>
        <strain evidence="2 3">UASWS1009</strain>
    </source>
</reference>
<feature type="region of interest" description="Disordered" evidence="1">
    <location>
        <begin position="76"/>
        <end position="147"/>
    </location>
</feature>
<feature type="region of interest" description="Disordered" evidence="1">
    <location>
        <begin position="182"/>
        <end position="238"/>
    </location>
</feature>
<evidence type="ECO:0000256" key="1">
    <source>
        <dbReference type="SAM" id="MobiDB-lite"/>
    </source>
</evidence>
<keyword evidence="3" id="KW-1185">Reference proteome</keyword>
<evidence type="ECO:0008006" key="4">
    <source>
        <dbReference type="Google" id="ProtNLM"/>
    </source>
</evidence>
<protein>
    <recommendedName>
        <fullName evidence="4">ABC transporter substrate-binding protein</fullName>
    </recommendedName>
</protein>
<feature type="compositionally biased region" description="Low complexity" evidence="1">
    <location>
        <begin position="83"/>
        <end position="105"/>
    </location>
</feature>
<evidence type="ECO:0000313" key="2">
    <source>
        <dbReference type="EMBL" id="OCX25580.1"/>
    </source>
</evidence>
<sequence length="238" mass="24900">MNADEQNLLSNLFDRTRQAADTPRDPEAERFILNQIKSQPSAPYLLAQAVIVQEHGLNACHERIQALEAQVKDLQNAPPTQPQSGGLLGSIFGSSQSAQSSQPSPGRFSGPWGSGTAPQDGYPPQGQQPQAGRWAAPPQPQAQGGGFLQGALSTAAGVAGGALMFEGIKNMMGGNSLFGGPGAGTGSAPQTGASETVINNYYSDDKNTGTQNDYAEMDRLDDAYDDSQDSDTDDDNVA</sequence>
<dbReference type="Proteomes" id="UP000094412">
    <property type="component" value="Unassembled WGS sequence"/>
</dbReference>